<keyword evidence="15" id="KW-1185">Reference proteome</keyword>
<evidence type="ECO:0000256" key="2">
    <source>
        <dbReference type="ARBA" id="ARBA00022670"/>
    </source>
</evidence>
<evidence type="ECO:0000256" key="9">
    <source>
        <dbReference type="ARBA" id="ARBA00023136"/>
    </source>
</evidence>
<dbReference type="GO" id="GO:0006508">
    <property type="term" value="P:proteolysis"/>
    <property type="evidence" value="ECO:0007669"/>
    <property type="project" value="UniProtKB-KW"/>
</dbReference>
<evidence type="ECO:0000256" key="5">
    <source>
        <dbReference type="ARBA" id="ARBA00022801"/>
    </source>
</evidence>
<evidence type="ECO:0000256" key="8">
    <source>
        <dbReference type="ARBA" id="ARBA00023049"/>
    </source>
</evidence>
<feature type="transmembrane region" description="Helical" evidence="12">
    <location>
        <begin position="187"/>
        <end position="209"/>
    </location>
</feature>
<keyword evidence="7 12" id="KW-1133">Transmembrane helix</keyword>
<keyword evidence="5 10" id="KW-0378">Hydrolase</keyword>
<keyword evidence="6 10" id="KW-0862">Zinc</keyword>
<comment type="caution">
    <text evidence="14">The sequence shown here is derived from an EMBL/GenBank/DDBJ whole genome shotgun (WGS) entry which is preliminary data.</text>
</comment>
<feature type="domain" description="Peptidase M48" evidence="13">
    <location>
        <begin position="72"/>
        <end position="301"/>
    </location>
</feature>
<evidence type="ECO:0000256" key="3">
    <source>
        <dbReference type="ARBA" id="ARBA00022692"/>
    </source>
</evidence>
<comment type="similarity">
    <text evidence="10">Belongs to the peptidase M48 family.</text>
</comment>
<proteinExistence type="inferred from homology"/>
<evidence type="ECO:0000259" key="13">
    <source>
        <dbReference type="Pfam" id="PF01435"/>
    </source>
</evidence>
<name>A0A498L288_9EURY</name>
<accession>A0A498L288</accession>
<reference evidence="14 15" key="1">
    <citation type="submission" date="2019-01" db="EMBL/GenBank/DDBJ databases">
        <title>Halorientalis sp. F13-25 a new haloarchaeum isolated from hypersaline water.</title>
        <authorList>
            <person name="Ana D.-V."/>
            <person name="Cristina S.-P."/>
            <person name="Antonio V."/>
        </authorList>
    </citation>
    <scope>NUCLEOTIDE SEQUENCE [LARGE SCALE GENOMIC DNA]</scope>
    <source>
        <strain evidence="14 15">F13-25</strain>
    </source>
</reference>
<dbReference type="OrthoDB" id="242373at2157"/>
<dbReference type="EMBL" id="RDFA01000004">
    <property type="protein sequence ID" value="RXK48717.1"/>
    <property type="molecule type" value="Genomic_DNA"/>
</dbReference>
<dbReference type="InterPro" id="IPR001915">
    <property type="entry name" value="Peptidase_M48"/>
</dbReference>
<evidence type="ECO:0000313" key="15">
    <source>
        <dbReference type="Proteomes" id="UP000289691"/>
    </source>
</evidence>
<feature type="transmembrane region" description="Helical" evidence="12">
    <location>
        <begin position="147"/>
        <end position="167"/>
    </location>
</feature>
<dbReference type="AlphaFoldDB" id="A0A498L288"/>
<evidence type="ECO:0000256" key="12">
    <source>
        <dbReference type="SAM" id="Phobius"/>
    </source>
</evidence>
<feature type="transmembrane region" description="Helical" evidence="12">
    <location>
        <begin position="35"/>
        <end position="53"/>
    </location>
</feature>
<dbReference type="PANTHER" id="PTHR43221">
    <property type="entry name" value="PROTEASE HTPX"/>
    <property type="match status" value="1"/>
</dbReference>
<keyword evidence="1" id="KW-1003">Cell membrane</keyword>
<dbReference type="Pfam" id="PF01435">
    <property type="entry name" value="Peptidase_M48"/>
    <property type="match status" value="1"/>
</dbReference>
<evidence type="ECO:0000256" key="1">
    <source>
        <dbReference type="ARBA" id="ARBA00022475"/>
    </source>
</evidence>
<dbReference type="CDD" id="cd07327">
    <property type="entry name" value="M48B_HtpX_like"/>
    <property type="match status" value="1"/>
</dbReference>
<dbReference type="GO" id="GO:0004222">
    <property type="term" value="F:metalloendopeptidase activity"/>
    <property type="evidence" value="ECO:0007669"/>
    <property type="project" value="InterPro"/>
</dbReference>
<dbReference type="Proteomes" id="UP000289691">
    <property type="component" value="Unassembled WGS sequence"/>
</dbReference>
<evidence type="ECO:0000256" key="4">
    <source>
        <dbReference type="ARBA" id="ARBA00022723"/>
    </source>
</evidence>
<gene>
    <name evidence="14" type="ORF">EAF64_12950</name>
</gene>
<evidence type="ECO:0000256" key="11">
    <source>
        <dbReference type="SAM" id="MobiDB-lite"/>
    </source>
</evidence>
<evidence type="ECO:0000256" key="6">
    <source>
        <dbReference type="ARBA" id="ARBA00022833"/>
    </source>
</evidence>
<keyword evidence="4" id="KW-0479">Metal-binding</keyword>
<sequence length="306" mass="32594">MYVAVLVLGLCTICLFVAVWVAVWAYFGPGRGANQLGFAAGVVVLTLIANAEYDRLRTVTEHGGASVVTTADQPELYARVNRMAAQMDVPAPTVALADRSTTEALVVGFRPTETHLVLSTGLLETLDGDELDAVIAHELAHVANRDAMVMTVVAIPIVVANGILARSPLSALGHEDPEQGDRRTGHYFAYFIPIALLVRGIGRATAAVLSRTRETTADRAAAEVTGSPAALAGALRKLDARIDATPDQDLRQVAGISELSILPLRRSSGVVDGDDTGGESSGGWFRTHPPTAERIERLQRLEREQV</sequence>
<evidence type="ECO:0000256" key="7">
    <source>
        <dbReference type="ARBA" id="ARBA00022989"/>
    </source>
</evidence>
<keyword evidence="2 10" id="KW-0645">Protease</keyword>
<dbReference type="PANTHER" id="PTHR43221:SF2">
    <property type="entry name" value="PROTEASE HTPX HOMOLOG"/>
    <property type="match status" value="1"/>
</dbReference>
<keyword evidence="3 12" id="KW-0812">Transmembrane</keyword>
<organism evidence="14 15">
    <name type="scientific">Halorientalis pallida</name>
    <dbReference type="NCBI Taxonomy" id="2479928"/>
    <lineage>
        <taxon>Archaea</taxon>
        <taxon>Methanobacteriati</taxon>
        <taxon>Methanobacteriota</taxon>
        <taxon>Stenosarchaea group</taxon>
        <taxon>Halobacteria</taxon>
        <taxon>Halobacteriales</taxon>
        <taxon>Haloarculaceae</taxon>
        <taxon>Halorientalis</taxon>
    </lineage>
</organism>
<evidence type="ECO:0000313" key="14">
    <source>
        <dbReference type="EMBL" id="RXK48717.1"/>
    </source>
</evidence>
<dbReference type="Gene3D" id="3.30.2010.10">
    <property type="entry name" value="Metalloproteases ('zincins'), catalytic domain"/>
    <property type="match status" value="1"/>
</dbReference>
<evidence type="ECO:0000256" key="10">
    <source>
        <dbReference type="RuleBase" id="RU003983"/>
    </source>
</evidence>
<feature type="region of interest" description="Disordered" evidence="11">
    <location>
        <begin position="270"/>
        <end position="293"/>
    </location>
</feature>
<keyword evidence="9 12" id="KW-0472">Membrane</keyword>
<dbReference type="GO" id="GO:0046872">
    <property type="term" value="F:metal ion binding"/>
    <property type="evidence" value="ECO:0007669"/>
    <property type="project" value="UniProtKB-KW"/>
</dbReference>
<comment type="cofactor">
    <cofactor evidence="10">
        <name>Zn(2+)</name>
        <dbReference type="ChEBI" id="CHEBI:29105"/>
    </cofactor>
    <text evidence="10">Binds 1 zinc ion per subunit.</text>
</comment>
<protein>
    <submittedName>
        <fullName evidence="14">Peptidase M48</fullName>
    </submittedName>
</protein>
<dbReference type="InterPro" id="IPR050083">
    <property type="entry name" value="HtpX_protease"/>
</dbReference>
<keyword evidence="8 10" id="KW-0482">Metalloprotease</keyword>